<sequence>MEDLTMDETPRGSEASSSAEFSAAEGRRPFPNLFSANPNFLVDNSVRNLGELSSTRHANRLTNIFGKLTDSWNRLRKLNATVDCYENGWEKTLNEKMKFCENLSTAELLEFVRRQLEKEESTQRDLNFLNRKCQNLSERLNLAEGRVSRSQREVFDKMEGAIQEVLLDFQKVESDLMLKNSEAEQKLSDLTAKKESLQSQLADSKTEQARQLEHISSLTKTKDELKFQNDQLQAKLQELTEKYKNATEEMTQVQKAVEKLKSELSESRENSLKRENEVQRLRTVIIEEDGLKRERDLRHKEEIDVLTNSYRQELQRRLQDVHLSKEEHLEEMARSFREKESLWLQIKQDLDREIKQLSIKLKEEQDKVNHYESNFAMIRAQVKGQVRRELAQNYQKMFQRVGNDDDAGIPSPPSENPLVGLRRLAEKDSERDSRRKPLSSTSPRRNVAVQVREQPLTEQLVQLKPKVVKRSLPVSHRSGRL</sequence>
<feature type="region of interest" description="Disordered" evidence="2">
    <location>
        <begin position="425"/>
        <end position="451"/>
    </location>
</feature>
<comment type="caution">
    <text evidence="3">The sequence shown here is derived from an EMBL/GenBank/DDBJ whole genome shotgun (WGS) entry which is preliminary data.</text>
</comment>
<feature type="compositionally biased region" description="Low complexity" evidence="2">
    <location>
        <begin position="13"/>
        <end position="22"/>
    </location>
</feature>
<feature type="region of interest" description="Disordered" evidence="2">
    <location>
        <begin position="1"/>
        <end position="22"/>
    </location>
</feature>
<evidence type="ECO:0000313" key="4">
    <source>
        <dbReference type="Proteomes" id="UP000835052"/>
    </source>
</evidence>
<proteinExistence type="predicted"/>
<dbReference type="OrthoDB" id="5820907at2759"/>
<keyword evidence="1" id="KW-0175">Coiled coil</keyword>
<feature type="compositionally biased region" description="Basic and acidic residues" evidence="2">
    <location>
        <begin position="425"/>
        <end position="435"/>
    </location>
</feature>
<organism evidence="3 4">
    <name type="scientific">Caenorhabditis auriculariae</name>
    <dbReference type="NCBI Taxonomy" id="2777116"/>
    <lineage>
        <taxon>Eukaryota</taxon>
        <taxon>Metazoa</taxon>
        <taxon>Ecdysozoa</taxon>
        <taxon>Nematoda</taxon>
        <taxon>Chromadorea</taxon>
        <taxon>Rhabditida</taxon>
        <taxon>Rhabditina</taxon>
        <taxon>Rhabditomorpha</taxon>
        <taxon>Rhabditoidea</taxon>
        <taxon>Rhabditidae</taxon>
        <taxon>Peloderinae</taxon>
        <taxon>Caenorhabditis</taxon>
    </lineage>
</organism>
<reference evidence="3" key="1">
    <citation type="submission" date="2020-10" db="EMBL/GenBank/DDBJ databases">
        <authorList>
            <person name="Kikuchi T."/>
        </authorList>
    </citation>
    <scope>NUCLEOTIDE SEQUENCE</scope>
    <source>
        <strain evidence="3">NKZ352</strain>
    </source>
</reference>
<feature type="coiled-coil region" evidence="1">
    <location>
        <begin position="119"/>
        <end position="277"/>
    </location>
</feature>
<evidence type="ECO:0000256" key="2">
    <source>
        <dbReference type="SAM" id="MobiDB-lite"/>
    </source>
</evidence>
<dbReference type="Proteomes" id="UP000835052">
    <property type="component" value="Unassembled WGS sequence"/>
</dbReference>
<evidence type="ECO:0000313" key="3">
    <source>
        <dbReference type="EMBL" id="CAD6193882.1"/>
    </source>
</evidence>
<protein>
    <submittedName>
        <fullName evidence="3">Uncharacterized protein</fullName>
    </submittedName>
</protein>
<dbReference type="AlphaFoldDB" id="A0A8S1HFY7"/>
<dbReference type="EMBL" id="CAJGYM010000039">
    <property type="protein sequence ID" value="CAD6193882.1"/>
    <property type="molecule type" value="Genomic_DNA"/>
</dbReference>
<evidence type="ECO:0000256" key="1">
    <source>
        <dbReference type="SAM" id="Coils"/>
    </source>
</evidence>
<accession>A0A8S1HFY7</accession>
<feature type="coiled-coil region" evidence="1">
    <location>
        <begin position="311"/>
        <end position="381"/>
    </location>
</feature>
<gene>
    <name evidence="3" type="ORF">CAUJ_LOCUS9801</name>
</gene>
<name>A0A8S1HFY7_9PELO</name>
<keyword evidence="4" id="KW-1185">Reference proteome</keyword>